<evidence type="ECO:0000259" key="15">
    <source>
        <dbReference type="Pfam" id="PF01545"/>
    </source>
</evidence>
<evidence type="ECO:0000256" key="11">
    <source>
        <dbReference type="ARBA" id="ARBA00034634"/>
    </source>
</evidence>
<feature type="domain" description="Cation efflux protein transmembrane" evidence="15">
    <location>
        <begin position="47"/>
        <end position="304"/>
    </location>
</feature>
<dbReference type="NCBIfam" id="TIGR01297">
    <property type="entry name" value="CDF"/>
    <property type="match status" value="1"/>
</dbReference>
<feature type="transmembrane region" description="Helical" evidence="14">
    <location>
        <begin position="150"/>
        <end position="168"/>
    </location>
</feature>
<dbReference type="SUPFAM" id="SSF161111">
    <property type="entry name" value="Cation efflux protein transmembrane domain-like"/>
    <property type="match status" value="1"/>
</dbReference>
<evidence type="ECO:0000256" key="4">
    <source>
        <dbReference type="ARBA" id="ARBA00011182"/>
    </source>
</evidence>
<feature type="compositionally biased region" description="Basic residues" evidence="13">
    <location>
        <begin position="176"/>
        <end position="193"/>
    </location>
</feature>
<evidence type="ECO:0000256" key="13">
    <source>
        <dbReference type="SAM" id="MobiDB-lite"/>
    </source>
</evidence>
<dbReference type="GO" id="GO:0005385">
    <property type="term" value="F:zinc ion transmembrane transporter activity"/>
    <property type="evidence" value="ECO:0007669"/>
    <property type="project" value="InterPro"/>
</dbReference>
<evidence type="ECO:0000256" key="2">
    <source>
        <dbReference type="ARBA" id="ARBA00004601"/>
    </source>
</evidence>
<evidence type="ECO:0000256" key="3">
    <source>
        <dbReference type="ARBA" id="ARBA00008873"/>
    </source>
</evidence>
<proteinExistence type="inferred from homology"/>
<dbReference type="Pfam" id="PF01545">
    <property type="entry name" value="Cation_efflux"/>
    <property type="match status" value="1"/>
</dbReference>
<dbReference type="InterPro" id="IPR002524">
    <property type="entry name" value="Cation_efflux"/>
</dbReference>
<evidence type="ECO:0000256" key="9">
    <source>
        <dbReference type="ARBA" id="ARBA00023065"/>
    </source>
</evidence>
<feature type="transmembrane region" description="Helical" evidence="14">
    <location>
        <begin position="108"/>
        <end position="130"/>
    </location>
</feature>
<dbReference type="InterPro" id="IPR058533">
    <property type="entry name" value="Cation_efflux_TM"/>
</dbReference>
<keyword evidence="10 14" id="KW-0472">Membrane</keyword>
<dbReference type="GO" id="GO:0031410">
    <property type="term" value="C:cytoplasmic vesicle"/>
    <property type="evidence" value="ECO:0007669"/>
    <property type="project" value="TreeGrafter"/>
</dbReference>
<dbReference type="Proteomes" id="UP001209878">
    <property type="component" value="Unassembled WGS sequence"/>
</dbReference>
<dbReference type="GO" id="GO:0006882">
    <property type="term" value="P:intracellular zinc ion homeostasis"/>
    <property type="evidence" value="ECO:0007669"/>
    <property type="project" value="InterPro"/>
</dbReference>
<reference evidence="16" key="1">
    <citation type="journal article" date="2023" name="Mol. Biol. Evol.">
        <title>Third-Generation Sequencing Reveals the Adaptive Role of the Epigenome in Three Deep-Sea Polychaetes.</title>
        <authorList>
            <person name="Perez M."/>
            <person name="Aroh O."/>
            <person name="Sun Y."/>
            <person name="Lan Y."/>
            <person name="Juniper S.K."/>
            <person name="Young C.R."/>
            <person name="Angers B."/>
            <person name="Qian P.Y."/>
        </authorList>
    </citation>
    <scope>NUCLEOTIDE SEQUENCE</scope>
    <source>
        <strain evidence="16">R07B-5</strain>
    </source>
</reference>
<dbReference type="PANTHER" id="PTHR45755:SF4">
    <property type="entry name" value="ZINC TRANSPORTER 7"/>
    <property type="match status" value="1"/>
</dbReference>
<dbReference type="InterPro" id="IPR027469">
    <property type="entry name" value="Cation_efflux_TMD_sf"/>
</dbReference>
<dbReference type="InterPro" id="IPR045316">
    <property type="entry name" value="Msc2-like"/>
</dbReference>
<dbReference type="GO" id="GO:0005794">
    <property type="term" value="C:Golgi apparatus"/>
    <property type="evidence" value="ECO:0007669"/>
    <property type="project" value="UniProtKB-SubCell"/>
</dbReference>
<name>A0AAD9KYG1_RIDPI</name>
<feature type="region of interest" description="Disordered" evidence="13">
    <location>
        <begin position="176"/>
        <end position="214"/>
    </location>
</feature>
<evidence type="ECO:0000256" key="14">
    <source>
        <dbReference type="SAM" id="Phobius"/>
    </source>
</evidence>
<comment type="catalytic activity">
    <reaction evidence="11">
        <text>Zn(2+)(in) = Zn(2+)(out)</text>
        <dbReference type="Rhea" id="RHEA:29351"/>
        <dbReference type="ChEBI" id="CHEBI:29105"/>
    </reaction>
</comment>
<dbReference type="Gene3D" id="1.20.1510.10">
    <property type="entry name" value="Cation efflux protein transmembrane domain"/>
    <property type="match status" value="1"/>
</dbReference>
<protein>
    <recommendedName>
        <fullName evidence="15">Cation efflux protein transmembrane domain-containing protein</fullName>
    </recommendedName>
</protein>
<evidence type="ECO:0000313" key="17">
    <source>
        <dbReference type="Proteomes" id="UP001209878"/>
    </source>
</evidence>
<evidence type="ECO:0000313" key="16">
    <source>
        <dbReference type="EMBL" id="KAK2179645.1"/>
    </source>
</evidence>
<dbReference type="AlphaFoldDB" id="A0AAD9KYG1"/>
<comment type="subcellular location">
    <subcellularLocation>
        <location evidence="2">Golgi apparatus</location>
        <location evidence="2">trans-Golgi network</location>
    </subcellularLocation>
    <subcellularLocation>
        <location evidence="1">Membrane</location>
        <topology evidence="1">Multi-pass membrane protein</topology>
    </subcellularLocation>
</comment>
<evidence type="ECO:0000256" key="6">
    <source>
        <dbReference type="ARBA" id="ARBA00022692"/>
    </source>
</evidence>
<evidence type="ECO:0000256" key="8">
    <source>
        <dbReference type="ARBA" id="ARBA00022989"/>
    </source>
</evidence>
<keyword evidence="5" id="KW-0813">Transport</keyword>
<evidence type="ECO:0000256" key="12">
    <source>
        <dbReference type="ARBA" id="ARBA00046010"/>
    </source>
</evidence>
<keyword evidence="8 14" id="KW-1133">Transmembrane helix</keyword>
<evidence type="ECO:0000256" key="10">
    <source>
        <dbReference type="ARBA" id="ARBA00023136"/>
    </source>
</evidence>
<dbReference type="GO" id="GO:0016020">
    <property type="term" value="C:membrane"/>
    <property type="evidence" value="ECO:0007669"/>
    <property type="project" value="UniProtKB-SubCell"/>
</dbReference>
<keyword evidence="7" id="KW-0864">Zinc transport</keyword>
<comment type="caution">
    <text evidence="16">The sequence shown here is derived from an EMBL/GenBank/DDBJ whole genome shotgun (WGS) entry which is preliminary data.</text>
</comment>
<feature type="transmembrane region" description="Helical" evidence="14">
    <location>
        <begin position="77"/>
        <end position="96"/>
    </location>
</feature>
<dbReference type="GO" id="GO:1904257">
    <property type="term" value="P:zinc ion import into Golgi lumen"/>
    <property type="evidence" value="ECO:0007669"/>
    <property type="project" value="TreeGrafter"/>
</dbReference>
<feature type="transmembrane region" description="Helical" evidence="14">
    <location>
        <begin position="45"/>
        <end position="65"/>
    </location>
</feature>
<keyword evidence="7" id="KW-0862">Zinc</keyword>
<gene>
    <name evidence="16" type="ORF">NP493_478g02007</name>
</gene>
<evidence type="ECO:0000256" key="1">
    <source>
        <dbReference type="ARBA" id="ARBA00004141"/>
    </source>
</evidence>
<comment type="similarity">
    <text evidence="3">Belongs to the cation diffusion facilitator (CDF) transporter (TC 2.A.4) family. SLC30A subfamily.</text>
</comment>
<organism evidence="16 17">
    <name type="scientific">Ridgeia piscesae</name>
    <name type="common">Tubeworm</name>
    <dbReference type="NCBI Taxonomy" id="27915"/>
    <lineage>
        <taxon>Eukaryota</taxon>
        <taxon>Metazoa</taxon>
        <taxon>Spiralia</taxon>
        <taxon>Lophotrochozoa</taxon>
        <taxon>Annelida</taxon>
        <taxon>Polychaeta</taxon>
        <taxon>Sedentaria</taxon>
        <taxon>Canalipalpata</taxon>
        <taxon>Sabellida</taxon>
        <taxon>Siboglinidae</taxon>
        <taxon>Ridgeia</taxon>
    </lineage>
</organism>
<sequence length="385" mass="43041">MNGSTSIDITLPRNEYDNEYRPGWRIKDRISAWLRLILSDIDSRNMFMFLILNLGMAFVELFYGVLTNSLGLISDSFHMFFDCTALLAGLVAALISKWRANDKFTYGYVRAEVLGGFVNALLLLFISFFIFKESIERLFHPPHIHHDRLLFVSVVGFLVNLVGMFLFAHGGAHGHSHGGHGHSHAPPKSHSHAHNNFSQNSHGHSHNNHDSKCHNGHGHSHDIGFYDEPLHEEEHVAGSDNKILEGVFLHVMADTLGSVGVIVSSGLIQQFGWMIADPICSVFIACLIALSVVPLLRDSISILMQRQPTALDHLLPGCYRRVCQLTGVYSIHEPHFWTLASNTYTGTIKVEAAMDADSKYILHQVHNIFMTVSALLPLVTVSRFQ</sequence>
<comment type="function">
    <text evidence="12">Zinc ion transporter mediating zinc entry from the cytosol into the lumen of organelles along the secretory pathway. By contributing to zinc ion homeostasis within the early secretory pathway, regulates the activation and folding of enzymes like alkaline phosphatases.</text>
</comment>
<dbReference type="PANTHER" id="PTHR45755">
    <property type="match status" value="1"/>
</dbReference>
<keyword evidence="9" id="KW-0406">Ion transport</keyword>
<feature type="transmembrane region" description="Helical" evidence="14">
    <location>
        <begin position="247"/>
        <end position="268"/>
    </location>
</feature>
<dbReference type="EMBL" id="JAODUO010000479">
    <property type="protein sequence ID" value="KAK2179645.1"/>
    <property type="molecule type" value="Genomic_DNA"/>
</dbReference>
<keyword evidence="17" id="KW-1185">Reference proteome</keyword>
<evidence type="ECO:0000256" key="5">
    <source>
        <dbReference type="ARBA" id="ARBA00022448"/>
    </source>
</evidence>
<accession>A0AAD9KYG1</accession>
<keyword evidence="6 14" id="KW-0812">Transmembrane</keyword>
<feature type="transmembrane region" description="Helical" evidence="14">
    <location>
        <begin position="274"/>
        <end position="296"/>
    </location>
</feature>
<comment type="subunit">
    <text evidence="4">Homooligomer.</text>
</comment>
<evidence type="ECO:0000256" key="7">
    <source>
        <dbReference type="ARBA" id="ARBA00022906"/>
    </source>
</evidence>